<gene>
    <name evidence="3" type="ORF">PXX05_04335</name>
</gene>
<evidence type="ECO:0000256" key="1">
    <source>
        <dbReference type="SAM" id="Coils"/>
    </source>
</evidence>
<sequence length="2353" mass="271065">MFRMLHAYQRNAEFFHSSFCQLGLAEQCNTIRSNLLIAITNEEIFSKRLTSQLKPFVPGVPYHVNSDDPEQIVIIKKVMNILYNMETIFTEIEELDINSEDYLAEAPLAKNIYHALMQAQDAWQLIDTGGVAIQTIFGPQLERLKPRLDFATERLQQFSSSANKLEERVVETTAKGINLLPTEQKTKEEVGFEQLAQTVLNIPVYFKQLQRIIESESLFPSEKITTSEAYQQVLEVKAKKIAHNMEQMTTRTGLSLAYKYAQVIKKIGVHGTDFINAGSPLTKTAYLKSVEKLQQFKHQILPEVIAELESLEENLGLISGTLTEPALSAALNYYKSMTKVVEKIGFAVEKIETVESGMNKWYGKAGQAILLGKVKKVNTGPVLEQDEEVAVLMDDVFREQRRNLQIQRINNSRAHLHEISQSEQAATAFFQKVFSLNTVYSSRSFSRVSVEDRQELAYLYKQFQPCLAAQNPELDTKIVNFLNLNAKEKEEFQKEKQSLSTISYLWGGVSNLVSTTTAVGTAFTRTNEFNMVLEGQAKVIEALQREKATEKQRIAFIEDSMQHVEKSNYVKNGNKTVLKEITSLPKWRTFADVPGESAQELRKKIILIDNELDEVNQALQAFDAFTHKLEQLNVDSLNPFPIVLNNLSTEEKELLRSEYKKFQKFIFYLSKENSDLVAFDTQLVNALGDIQEDESVEKLTNANVFAAKNAIKNYLLALQTKSTRDKEDYLKLENAASKKSSALIELQPVAAKKKTLLAIAKELKLSAKLEDYLHKKLIPNLQENLSQQVLYELHLNSMKLPYPTPHLAPRQVALYMNVINAFYYLQQGLAKLEEATSHKGSKYAISQAYSLGKLGKEIGTSIYQAVLAINGIKGNSQLNEILNQGLELIEPLKKIPLLGSYFAVGSQPAKPDKKQERMDKVTKAFEEFQLSLVNLVNGISAQQLPEQYADLRKEFEEKWLGQLASIEYSLEMEEGTLVGKCQSILEATEIAIKQEVEVLDPILGQIVHPEWETMSKIYDQLEEKLKKIDPYAPLDSSVKAEILALYDELKPYLDKLDDSKFTTDFISNITSVEDLDLAVRKLLDTESKFNPPGIWGEMQHILYFETDYADSIVQERIKNLYKQLQPYLEQVNPIYKDNNFINNLNSSADYENALIQIVNHDGKKMVALLNKQKLTRSQSILLSATHQLQSFAKQTEALFVEKTTKKEPEKSEVQDSQKSVVIRQIVEGLYGLQMEIQRLREKKNNGETGAQSSASAEFNLNELELSLQVLADMSDEIDSVVAAIAEVDFKPVQIGNFLNAIKTLQTLLINAGAEGHDLIIERLKDIRTEFGAEILMQADEVEVTLGLKPGVLTSKISHKFDDFYNKLAKNISGVVGQNILVFSLDTTPTEKRIAKEKERLIHQSKLSSDRQFRDKLLGGKNHHFDEINQIYQCIEDLELHKYEDIAILREKYQKLLPYIEKKTITIELVKGIKNNRELQDVLEEIQFRIIRRRAAIISKNSAARETIDTLYDEVERLSALSSQNETFDPAHRDKLVELLNNLTSSLPALFKDEFPKPPVIWNNSYSLNDWRSWLLSMQEGLTRENSQPFDKLKIFQRQLVSNDDLFKDSFVRKIVIQCCRELAPQLKQAKLYDEADLQRLEQYSEEEIKIVLKNIMENEDKLRTLAPSNERKIVAVNHIYEGVASLNVHQPLQVKILKEKYELLVPHIQREGAAITVESIGGTFVQKDFCEKLEKIQSRIIKNHAELIKRNPTNKDALNAFYLEIGTLLNTVNSAEKLTAKHKEALIKIVGKYNASFPVIFASDISVPRVNWQSTKDIAALKLELIKLESLLTKGKMGIFEKLEILKEEYKTNADLFDDPLVRTILIECYQQLTPELCAINRKGNIFYEVYISKLKAIGFPENESENESDVAFAKEEFKNAFSSLLEYEPALRHQIRVSEITDEKSIQLINEKIDFLESKLDEERENRIKEIEKYKEEKFNECLQNSLKKILDKNLDIYSDIFYKDVRPMLEKYQSKFLERITINDNIEEKMLELFLMEIDKNRTPKEAYKPHIPILDKEERTEIQQVYRQFKFYSLMSTQEHFYHQKEELTEEVRKKSPLAQEKLDFMVAHERNVLTFVKTHREKENYDEMAEFYRTLHIYDDLIQAYALVEKLENGLKKELGTQLPETYVHWGYHKRLCLLRARIQDSGYQYNEQDKLIFAEYYEKMQPDLVDRNNKYTPNYFQIDNVETLRNAVIELTPDLNEEAKTLGKQMEIVSTFKKMMKHSNMPIEQRRRVTHEFLEEQLRPTFSSFSMVDWIKNILIELKNIFVKDVSHSKVKEFNKSFKDRLQNIKPHLESEDDSDRQNMRGAH</sequence>
<organism evidence="3 4">
    <name type="scientific">Legionella cardiaca</name>
    <dbReference type="NCBI Taxonomy" id="1071983"/>
    <lineage>
        <taxon>Bacteria</taxon>
        <taxon>Pseudomonadati</taxon>
        <taxon>Pseudomonadota</taxon>
        <taxon>Gammaproteobacteria</taxon>
        <taxon>Legionellales</taxon>
        <taxon>Legionellaceae</taxon>
        <taxon>Legionella</taxon>
    </lineage>
</organism>
<dbReference type="EMBL" id="CP119078">
    <property type="protein sequence ID" value="WED44020.1"/>
    <property type="molecule type" value="Genomic_DNA"/>
</dbReference>
<feature type="coiled-coil region" evidence="1">
    <location>
        <begin position="1947"/>
        <end position="1978"/>
    </location>
</feature>
<feature type="coiled-coil region" evidence="1">
    <location>
        <begin position="148"/>
        <end position="175"/>
    </location>
</feature>
<keyword evidence="1" id="KW-0175">Coiled coil</keyword>
<name>A0ABY8AX00_9GAMM</name>
<protein>
    <recommendedName>
        <fullName evidence="5">Protein SdhB</fullName>
    </recommendedName>
</protein>
<evidence type="ECO:0008006" key="5">
    <source>
        <dbReference type="Google" id="ProtNLM"/>
    </source>
</evidence>
<reference evidence="3 4" key="1">
    <citation type="submission" date="2023-02" db="EMBL/GenBank/DDBJ databases">
        <title>Genome Sequence of L. cardiaca H63T.</title>
        <authorList>
            <person name="Lopez A.E."/>
            <person name="Cianciotto N.P."/>
        </authorList>
    </citation>
    <scope>NUCLEOTIDE SEQUENCE [LARGE SCALE GENOMIC DNA]</scope>
    <source>
        <strain evidence="3 4">H63</strain>
    </source>
</reference>
<proteinExistence type="predicted"/>
<feature type="region of interest" description="Disordered" evidence="2">
    <location>
        <begin position="2334"/>
        <end position="2353"/>
    </location>
</feature>
<evidence type="ECO:0000256" key="2">
    <source>
        <dbReference type="SAM" id="MobiDB-lite"/>
    </source>
</evidence>
<dbReference type="RefSeq" id="WP_275089836.1">
    <property type="nucleotide sequence ID" value="NZ_CP119078.1"/>
</dbReference>
<evidence type="ECO:0000313" key="3">
    <source>
        <dbReference type="EMBL" id="WED44020.1"/>
    </source>
</evidence>
<keyword evidence="4" id="KW-1185">Reference proteome</keyword>
<evidence type="ECO:0000313" key="4">
    <source>
        <dbReference type="Proteomes" id="UP001222087"/>
    </source>
</evidence>
<feature type="coiled-coil region" evidence="1">
    <location>
        <begin position="533"/>
        <end position="560"/>
    </location>
</feature>
<dbReference type="Proteomes" id="UP001222087">
    <property type="component" value="Chromosome"/>
</dbReference>
<accession>A0ABY8AX00</accession>